<organism evidence="1 2">
    <name type="scientific">Trichostrongylus colubriformis</name>
    <name type="common">Black scour worm</name>
    <dbReference type="NCBI Taxonomy" id="6319"/>
    <lineage>
        <taxon>Eukaryota</taxon>
        <taxon>Metazoa</taxon>
        <taxon>Ecdysozoa</taxon>
        <taxon>Nematoda</taxon>
        <taxon>Chromadorea</taxon>
        <taxon>Rhabditida</taxon>
        <taxon>Rhabditina</taxon>
        <taxon>Rhabditomorpha</taxon>
        <taxon>Strongyloidea</taxon>
        <taxon>Trichostrongylidae</taxon>
        <taxon>Trichostrongylus</taxon>
    </lineage>
</organism>
<evidence type="ECO:0000313" key="1">
    <source>
        <dbReference type="EMBL" id="KAK5972853.1"/>
    </source>
</evidence>
<name>A0AAN8FM07_TRICO</name>
<dbReference type="EMBL" id="WIXE01016204">
    <property type="protein sequence ID" value="KAK5972853.1"/>
    <property type="molecule type" value="Genomic_DNA"/>
</dbReference>
<accession>A0AAN8FM07</accession>
<reference evidence="1 2" key="1">
    <citation type="submission" date="2019-10" db="EMBL/GenBank/DDBJ databases">
        <title>Assembly and Annotation for the nematode Trichostrongylus colubriformis.</title>
        <authorList>
            <person name="Martin J."/>
        </authorList>
    </citation>
    <scope>NUCLEOTIDE SEQUENCE [LARGE SCALE GENOMIC DNA]</scope>
    <source>
        <strain evidence="1">G859</strain>
        <tissue evidence="1">Whole worm</tissue>
    </source>
</reference>
<evidence type="ECO:0000313" key="2">
    <source>
        <dbReference type="Proteomes" id="UP001331761"/>
    </source>
</evidence>
<proteinExistence type="predicted"/>
<gene>
    <name evidence="1" type="ORF">GCK32_002610</name>
</gene>
<sequence>PPRKPPARSISPSELPGVRALSAELHEKVRRDLKPEKYYAKSMTRSLGPYDNIPTKDMLPKGESYVILQGMARITTDPERLVFRKITQLDC</sequence>
<protein>
    <submittedName>
        <fullName evidence="1">Uncharacterized protein</fullName>
    </submittedName>
</protein>
<feature type="non-terminal residue" evidence="1">
    <location>
        <position position="1"/>
    </location>
</feature>
<dbReference type="AlphaFoldDB" id="A0AAN8FM07"/>
<dbReference type="Proteomes" id="UP001331761">
    <property type="component" value="Unassembled WGS sequence"/>
</dbReference>
<comment type="caution">
    <text evidence="1">The sequence shown here is derived from an EMBL/GenBank/DDBJ whole genome shotgun (WGS) entry which is preliminary data.</text>
</comment>
<keyword evidence="2" id="KW-1185">Reference proteome</keyword>